<protein>
    <submittedName>
        <fullName evidence="1">Uncharacterized protein</fullName>
    </submittedName>
</protein>
<reference evidence="1" key="1">
    <citation type="submission" date="2013-04" db="UniProtKB">
        <authorList>
            <consortium name="EnsemblPlants"/>
        </authorList>
    </citation>
    <scope>IDENTIFICATION</scope>
</reference>
<dbReference type="Proteomes" id="UP000006038">
    <property type="component" value="Unassembled WGS sequence"/>
</dbReference>
<accession>J3LI54</accession>
<organism evidence="1">
    <name type="scientific">Oryza brachyantha</name>
    <name type="common">malo sina</name>
    <dbReference type="NCBI Taxonomy" id="4533"/>
    <lineage>
        <taxon>Eukaryota</taxon>
        <taxon>Viridiplantae</taxon>
        <taxon>Streptophyta</taxon>
        <taxon>Embryophyta</taxon>
        <taxon>Tracheophyta</taxon>
        <taxon>Spermatophyta</taxon>
        <taxon>Magnoliopsida</taxon>
        <taxon>Liliopsida</taxon>
        <taxon>Poales</taxon>
        <taxon>Poaceae</taxon>
        <taxon>BOP clade</taxon>
        <taxon>Oryzoideae</taxon>
        <taxon>Oryzeae</taxon>
        <taxon>Oryzinae</taxon>
        <taxon>Oryza</taxon>
    </lineage>
</organism>
<dbReference type="EnsemblPlants" id="OB02G43210.1">
    <property type="protein sequence ID" value="OB02G43210.1"/>
    <property type="gene ID" value="OB02G43210"/>
</dbReference>
<dbReference type="AlphaFoldDB" id="J3LI54"/>
<keyword evidence="2" id="KW-1185">Reference proteome</keyword>
<name>J3LI54_ORYBR</name>
<evidence type="ECO:0000313" key="2">
    <source>
        <dbReference type="Proteomes" id="UP000006038"/>
    </source>
</evidence>
<proteinExistence type="predicted"/>
<sequence>MARDDRKFKRALHFRAAKIHCHVFCTNSPVHCCFIRLPDENLKVIRRKRKASGLDSFSSILKVSNFSQPNSKLVSVKLKKGGSFRLQRHGGLLDIG</sequence>
<evidence type="ECO:0000313" key="1">
    <source>
        <dbReference type="EnsemblPlants" id="OB02G43210.1"/>
    </source>
</evidence>
<dbReference type="HOGENOM" id="CLU_2363078_0_0_1"/>
<dbReference type="Gramene" id="OB02G43210.1">
    <property type="protein sequence ID" value="OB02G43210.1"/>
    <property type="gene ID" value="OB02G43210"/>
</dbReference>